<dbReference type="EMBL" id="BGZK01001361">
    <property type="protein sequence ID" value="GBP78212.1"/>
    <property type="molecule type" value="Genomic_DNA"/>
</dbReference>
<evidence type="ECO:0000313" key="1">
    <source>
        <dbReference type="EMBL" id="GBP78212.1"/>
    </source>
</evidence>
<keyword evidence="2" id="KW-1185">Reference proteome</keyword>
<evidence type="ECO:0000313" key="2">
    <source>
        <dbReference type="Proteomes" id="UP000299102"/>
    </source>
</evidence>
<accession>A0A4C1YTJ0</accession>
<protein>
    <submittedName>
        <fullName evidence="1">Uncharacterized protein</fullName>
    </submittedName>
</protein>
<gene>
    <name evidence="1" type="ORF">EVAR_53997_1</name>
</gene>
<dbReference type="AlphaFoldDB" id="A0A4C1YTJ0"/>
<reference evidence="1 2" key="1">
    <citation type="journal article" date="2019" name="Commun. Biol.">
        <title>The bagworm genome reveals a unique fibroin gene that provides high tensile strength.</title>
        <authorList>
            <person name="Kono N."/>
            <person name="Nakamura H."/>
            <person name="Ohtoshi R."/>
            <person name="Tomita M."/>
            <person name="Numata K."/>
            <person name="Arakawa K."/>
        </authorList>
    </citation>
    <scope>NUCLEOTIDE SEQUENCE [LARGE SCALE GENOMIC DNA]</scope>
</reference>
<comment type="caution">
    <text evidence="1">The sequence shown here is derived from an EMBL/GenBank/DDBJ whole genome shotgun (WGS) entry which is preliminary data.</text>
</comment>
<sequence length="87" mass="9991">MMTMMNFLLYMQSLFNCQPFRSSLPDAQVAAAKRFSERQFQWPTPLYSFPPTRLLSIGYTTSFQEISNELVTFLGLRVSMGGSDHLL</sequence>
<dbReference type="Proteomes" id="UP000299102">
    <property type="component" value="Unassembled WGS sequence"/>
</dbReference>
<organism evidence="1 2">
    <name type="scientific">Eumeta variegata</name>
    <name type="common">Bagworm moth</name>
    <name type="synonym">Eumeta japonica</name>
    <dbReference type="NCBI Taxonomy" id="151549"/>
    <lineage>
        <taxon>Eukaryota</taxon>
        <taxon>Metazoa</taxon>
        <taxon>Ecdysozoa</taxon>
        <taxon>Arthropoda</taxon>
        <taxon>Hexapoda</taxon>
        <taxon>Insecta</taxon>
        <taxon>Pterygota</taxon>
        <taxon>Neoptera</taxon>
        <taxon>Endopterygota</taxon>
        <taxon>Lepidoptera</taxon>
        <taxon>Glossata</taxon>
        <taxon>Ditrysia</taxon>
        <taxon>Tineoidea</taxon>
        <taxon>Psychidae</taxon>
        <taxon>Oiketicinae</taxon>
        <taxon>Eumeta</taxon>
    </lineage>
</organism>
<proteinExistence type="predicted"/>
<name>A0A4C1YTJ0_EUMVA</name>